<protein>
    <submittedName>
        <fullName evidence="1">Uncharacterized protein</fullName>
    </submittedName>
</protein>
<comment type="caution">
    <text evidence="1">The sequence shown here is derived from an EMBL/GenBank/DDBJ whole genome shotgun (WGS) entry which is preliminary data.</text>
</comment>
<evidence type="ECO:0000313" key="2">
    <source>
        <dbReference type="Proteomes" id="UP000070578"/>
    </source>
</evidence>
<dbReference type="AlphaFoldDB" id="A0A139BRJ7"/>
<gene>
    <name evidence="1" type="ORF">AWT59_2228</name>
</gene>
<dbReference type="EMBL" id="LSLI01000064">
    <property type="protein sequence ID" value="KXS31627.1"/>
    <property type="molecule type" value="Genomic_DNA"/>
</dbReference>
<organism evidence="1 2">
    <name type="scientific">Candidatus Gallionella acididurans</name>
    <dbReference type="NCBI Taxonomy" id="1796491"/>
    <lineage>
        <taxon>Bacteria</taxon>
        <taxon>Pseudomonadati</taxon>
        <taxon>Pseudomonadota</taxon>
        <taxon>Betaproteobacteria</taxon>
        <taxon>Nitrosomonadales</taxon>
        <taxon>Gallionellaceae</taxon>
        <taxon>Gallionella</taxon>
    </lineage>
</organism>
<reference evidence="1 2" key="2">
    <citation type="submission" date="2016-03" db="EMBL/GenBank/DDBJ databases">
        <title>New uncultured bacterium of the family Gallionellaceae from acid mine drainage: description and reconstruction of genome based on metagenomic analysis of microbial community.</title>
        <authorList>
            <person name="Kadnikov V."/>
            <person name="Ivasenko D."/>
            <person name="Beletsky A."/>
            <person name="Mardanov A."/>
            <person name="Danilova E."/>
            <person name="Pimenov N."/>
            <person name="Karnachuk O."/>
            <person name="Ravin N."/>
        </authorList>
    </citation>
    <scope>NUCLEOTIDE SEQUENCE [LARGE SCALE GENOMIC DNA]</scope>
    <source>
        <strain evidence="1">ShG14-8</strain>
    </source>
</reference>
<evidence type="ECO:0000313" key="1">
    <source>
        <dbReference type="EMBL" id="KXS31627.1"/>
    </source>
</evidence>
<proteinExistence type="predicted"/>
<dbReference type="Proteomes" id="UP000070578">
    <property type="component" value="Unassembled WGS sequence"/>
</dbReference>
<sequence length="44" mass="4659">MLSSGAITIAPYADWVQVEAVLLVLSPVPSFIGKQLFIGISLRG</sequence>
<accession>A0A139BRJ7</accession>
<reference evidence="1 2" key="1">
    <citation type="submission" date="2016-02" db="EMBL/GenBank/DDBJ databases">
        <authorList>
            <person name="Wen L."/>
            <person name="He K."/>
            <person name="Yang H."/>
        </authorList>
    </citation>
    <scope>NUCLEOTIDE SEQUENCE [LARGE SCALE GENOMIC DNA]</scope>
    <source>
        <strain evidence="1">ShG14-8</strain>
    </source>
</reference>
<name>A0A139BRJ7_9PROT</name>